<reference evidence="7" key="1">
    <citation type="submission" date="2022-12" db="EMBL/GenBank/DDBJ databases">
        <title>Draft genome assemblies for two species of Escallonia (Escalloniales).</title>
        <authorList>
            <person name="Chanderbali A."/>
            <person name="Dervinis C."/>
            <person name="Anghel I."/>
            <person name="Soltis D."/>
            <person name="Soltis P."/>
            <person name="Zapata F."/>
        </authorList>
    </citation>
    <scope>NUCLEOTIDE SEQUENCE</scope>
    <source>
        <strain evidence="7">UCBG64.0493</strain>
        <tissue evidence="7">Leaf</tissue>
    </source>
</reference>
<dbReference type="InterPro" id="IPR007527">
    <property type="entry name" value="Znf_SWIM"/>
</dbReference>
<dbReference type="Pfam" id="PF26130">
    <property type="entry name" value="PB1-like"/>
    <property type="match status" value="1"/>
</dbReference>
<dbReference type="PANTHER" id="PTHR31973">
    <property type="entry name" value="POLYPROTEIN, PUTATIVE-RELATED"/>
    <property type="match status" value="1"/>
</dbReference>
<dbReference type="PROSITE" id="PS50966">
    <property type="entry name" value="ZF_SWIM"/>
    <property type="match status" value="1"/>
</dbReference>
<comment type="caution">
    <text evidence="7">The sequence shown here is derived from an EMBL/GenBank/DDBJ whole genome shotgun (WGS) entry which is preliminary data.</text>
</comment>
<dbReference type="PANTHER" id="PTHR31973:SF187">
    <property type="entry name" value="MUTATOR TRANSPOSASE MUDRA PROTEIN"/>
    <property type="match status" value="1"/>
</dbReference>
<dbReference type="SMART" id="SM00575">
    <property type="entry name" value="ZnF_PMZ"/>
    <property type="match status" value="1"/>
</dbReference>
<evidence type="ECO:0000256" key="1">
    <source>
        <dbReference type="ARBA" id="ARBA00022723"/>
    </source>
</evidence>
<evidence type="ECO:0000313" key="7">
    <source>
        <dbReference type="EMBL" id="KAK3008311.1"/>
    </source>
</evidence>
<keyword evidence="1" id="KW-0479">Metal-binding</keyword>
<evidence type="ECO:0000256" key="3">
    <source>
        <dbReference type="ARBA" id="ARBA00022833"/>
    </source>
</evidence>
<dbReference type="AlphaFoldDB" id="A0AA89AQ40"/>
<evidence type="ECO:0000256" key="2">
    <source>
        <dbReference type="ARBA" id="ARBA00022771"/>
    </source>
</evidence>
<evidence type="ECO:0000256" key="4">
    <source>
        <dbReference type="PROSITE-ProRule" id="PRU00325"/>
    </source>
</evidence>
<dbReference type="InterPro" id="IPR058594">
    <property type="entry name" value="PB1-like_dom_pln"/>
</dbReference>
<feature type="region of interest" description="Disordered" evidence="5">
    <location>
        <begin position="490"/>
        <end position="539"/>
    </location>
</feature>
<keyword evidence="8" id="KW-1185">Reference proteome</keyword>
<dbReference type="GO" id="GO:0008270">
    <property type="term" value="F:zinc ion binding"/>
    <property type="evidence" value="ECO:0007669"/>
    <property type="project" value="UniProtKB-KW"/>
</dbReference>
<dbReference type="Proteomes" id="UP001188597">
    <property type="component" value="Unassembled WGS sequence"/>
</dbReference>
<dbReference type="EMBL" id="JAVXUP010001766">
    <property type="protein sequence ID" value="KAK3008311.1"/>
    <property type="molecule type" value="Genomic_DNA"/>
</dbReference>
<name>A0AA89AQ40_9ASTE</name>
<gene>
    <name evidence="7" type="ORF">RJ639_013575</name>
</gene>
<dbReference type="InterPro" id="IPR006564">
    <property type="entry name" value="Znf_PMZ"/>
</dbReference>
<evidence type="ECO:0000259" key="6">
    <source>
        <dbReference type="PROSITE" id="PS50966"/>
    </source>
</evidence>
<proteinExistence type="predicted"/>
<sequence length="560" mass="63094">MAPNSCLFDIQVYHGDKIDFAHGNYNGGSVDYIRKVDEDLYSMLDLKDDINVFGIENTESCSFYYKSLVSLELRKFLSDMDMLAMFSLFRGVSDVMMVYVEHAGVSEGGIDGGTNEVVDNEDSESEASSAADFEYFAEGDALCDKLVDADVNVFEDINEELSDEDLSDGINENINEDMTMNEEDDDEESIHTDDFKEVDSDGEFLHSPEDDEPTEEYPEFDKLRNMKHVELKLGIRFVNAAELRTVLREHSIQQGYQYKYKKNKGHRGLVKAFKILLPHVDQRFYVRHMYANFKSVGHNDKELKDLMWAAASSFIEPEFVHYMDMLTGKKAAAYEYLMRESPVTRCGAFFSGRVKHHILSNNMSESFTQYIKESKGKLVVTMLEMIRRQLMNRYQEKRNYLKKWDGVLCPRIKEKLELIMDRARNCEVAVSGDYIFEVTRLLTTFIVDLDPRSCTCRLWELTVIPCVHDAAYLVHNNLDLIMERGIVGRGARRGRGAGSGSSAGVDSGDGASDPGVDKGVGTSDVTVNSGPDVDSGARTSARTGLTLSLSMAPSRSLIIA</sequence>
<accession>A0AA89AQ40</accession>
<evidence type="ECO:0000256" key="5">
    <source>
        <dbReference type="SAM" id="MobiDB-lite"/>
    </source>
</evidence>
<evidence type="ECO:0000313" key="8">
    <source>
        <dbReference type="Proteomes" id="UP001188597"/>
    </source>
</evidence>
<organism evidence="7 8">
    <name type="scientific">Escallonia herrerae</name>
    <dbReference type="NCBI Taxonomy" id="1293975"/>
    <lineage>
        <taxon>Eukaryota</taxon>
        <taxon>Viridiplantae</taxon>
        <taxon>Streptophyta</taxon>
        <taxon>Embryophyta</taxon>
        <taxon>Tracheophyta</taxon>
        <taxon>Spermatophyta</taxon>
        <taxon>Magnoliopsida</taxon>
        <taxon>eudicotyledons</taxon>
        <taxon>Gunneridae</taxon>
        <taxon>Pentapetalae</taxon>
        <taxon>asterids</taxon>
        <taxon>campanulids</taxon>
        <taxon>Escalloniales</taxon>
        <taxon>Escalloniaceae</taxon>
        <taxon>Escallonia</taxon>
    </lineage>
</organism>
<dbReference type="Pfam" id="PF04434">
    <property type="entry name" value="SWIM"/>
    <property type="match status" value="1"/>
</dbReference>
<keyword evidence="3" id="KW-0862">Zinc</keyword>
<protein>
    <recommendedName>
        <fullName evidence="6">SWIM-type domain-containing protein</fullName>
    </recommendedName>
</protein>
<keyword evidence="2 4" id="KW-0863">Zinc-finger</keyword>
<feature type="compositionally biased region" description="Low complexity" evidence="5">
    <location>
        <begin position="502"/>
        <end position="514"/>
    </location>
</feature>
<feature type="domain" description="SWIM-type" evidence="6">
    <location>
        <begin position="445"/>
        <end position="477"/>
    </location>
</feature>